<name>A0A4W4GQJ8_ELEEL</name>
<evidence type="ECO:0000259" key="2">
    <source>
        <dbReference type="Pfam" id="PF09811"/>
    </source>
</evidence>
<dbReference type="STRING" id="8005.ENSEEEP00000038526"/>
<dbReference type="Pfam" id="PF09811">
    <property type="entry name" value="Yae1_N"/>
    <property type="match status" value="1"/>
</dbReference>
<evidence type="ECO:0000313" key="3">
    <source>
        <dbReference type="Ensembl" id="ENSEEEP00000038526.2"/>
    </source>
</evidence>
<proteinExistence type="inferred from homology"/>
<reference evidence="3" key="4">
    <citation type="submission" date="2025-08" db="UniProtKB">
        <authorList>
            <consortium name="Ensembl"/>
        </authorList>
    </citation>
    <scope>IDENTIFICATION</scope>
</reference>
<accession>A0A4W4GQJ8</accession>
<dbReference type="OMA" id="FKQVCSM"/>
<organism evidence="3 4">
    <name type="scientific">Electrophorus electricus</name>
    <name type="common">Electric eel</name>
    <name type="synonym">Gymnotus electricus</name>
    <dbReference type="NCBI Taxonomy" id="8005"/>
    <lineage>
        <taxon>Eukaryota</taxon>
        <taxon>Metazoa</taxon>
        <taxon>Chordata</taxon>
        <taxon>Craniata</taxon>
        <taxon>Vertebrata</taxon>
        <taxon>Euteleostomi</taxon>
        <taxon>Actinopterygii</taxon>
        <taxon>Neopterygii</taxon>
        <taxon>Teleostei</taxon>
        <taxon>Ostariophysi</taxon>
        <taxon>Gymnotiformes</taxon>
        <taxon>Gymnotoidei</taxon>
        <taxon>Gymnotidae</taxon>
        <taxon>Electrophorus</taxon>
    </lineage>
</organism>
<evidence type="ECO:0000313" key="4">
    <source>
        <dbReference type="Proteomes" id="UP000314983"/>
    </source>
</evidence>
<dbReference type="RefSeq" id="XP_026867448.2">
    <property type="nucleotide sequence ID" value="XM_027011647.2"/>
</dbReference>
<dbReference type="GeneTree" id="ENSGT00940000166897"/>
<protein>
    <recommendedName>
        <fullName evidence="2">Essential protein Yae1 N-terminal domain-containing protein</fullName>
    </recommendedName>
</protein>
<dbReference type="InterPro" id="IPR019191">
    <property type="entry name" value="Essential_protein_Yae1_N"/>
</dbReference>
<dbReference type="PANTHER" id="PTHR28532:SF1">
    <property type="entry name" value="ORAL CANCER OVEREXPRESSED 1"/>
    <property type="match status" value="1"/>
</dbReference>
<dbReference type="Proteomes" id="UP000314983">
    <property type="component" value="Chromosome 1"/>
</dbReference>
<reference evidence="4" key="2">
    <citation type="journal article" date="2017" name="Sci. Adv.">
        <title>A tail of two voltages: Proteomic comparison of the three electric organs of the electric eel.</title>
        <authorList>
            <person name="Traeger L.L."/>
            <person name="Sabat G."/>
            <person name="Barrett-Wilt G.A."/>
            <person name="Wells G.B."/>
            <person name="Sussman M.R."/>
        </authorList>
    </citation>
    <scope>NUCLEOTIDE SEQUENCE [LARGE SCALE GENOMIC DNA]</scope>
</reference>
<keyword evidence="4" id="KW-1185">Reference proteome</keyword>
<dbReference type="AlphaFoldDB" id="A0A4W4GQJ8"/>
<evidence type="ECO:0000256" key="1">
    <source>
        <dbReference type="ARBA" id="ARBA00038090"/>
    </source>
</evidence>
<comment type="similarity">
    <text evidence="1">Belongs to the LTO1 family.</text>
</comment>
<feature type="domain" description="Essential protein Yae1 N-terminal" evidence="2">
    <location>
        <begin position="25"/>
        <end position="63"/>
    </location>
</feature>
<reference evidence="4" key="1">
    <citation type="journal article" date="2014" name="Science">
        <title>Nonhuman genetics. Genomic basis for the convergent evolution of electric organs.</title>
        <authorList>
            <person name="Gallant J.R."/>
            <person name="Traeger L.L."/>
            <person name="Volkening J.D."/>
            <person name="Moffett H."/>
            <person name="Chen P.H."/>
            <person name="Novina C.D."/>
            <person name="Phillips G.N.Jr."/>
            <person name="Anand R."/>
            <person name="Wells G.B."/>
            <person name="Pinch M."/>
            <person name="Guth R."/>
            <person name="Unguez G.A."/>
            <person name="Albert J.S."/>
            <person name="Zakon H.H."/>
            <person name="Samanta M.P."/>
            <person name="Sussman M.R."/>
        </authorList>
    </citation>
    <scope>NUCLEOTIDE SEQUENCE [LARGE SCALE GENOMIC DNA]</scope>
</reference>
<dbReference type="GeneID" id="113578414"/>
<sequence>MAFLSHTDDLFDSILMADDRFHTQGYRDGFEEGSREGTMEGRHHGALHGARLSAEVSFYHGFALAWKFLIQNHEEVKARKQLKAVESLVGLIQRFPHEDPQYENLQEDTAKIRAKFRQVCSLLNVVADFREYVGGSSQMSF</sequence>
<reference evidence="3" key="3">
    <citation type="submission" date="2020-05" db="EMBL/GenBank/DDBJ databases">
        <title>Electrophorus electricus (electric eel) genome, fEleEle1, primary haplotype.</title>
        <authorList>
            <person name="Myers G."/>
            <person name="Meyer A."/>
            <person name="Fedrigo O."/>
            <person name="Formenti G."/>
            <person name="Rhie A."/>
            <person name="Tracey A."/>
            <person name="Sims Y."/>
            <person name="Jarvis E.D."/>
        </authorList>
    </citation>
    <scope>NUCLEOTIDE SEQUENCE [LARGE SCALE GENOMIC DNA]</scope>
</reference>
<dbReference type="Ensembl" id="ENSEEET00000038969.2">
    <property type="protein sequence ID" value="ENSEEEP00000038526.2"/>
    <property type="gene ID" value="ENSEEEG00000018288.2"/>
</dbReference>
<reference evidence="3" key="5">
    <citation type="submission" date="2025-09" db="UniProtKB">
        <authorList>
            <consortium name="Ensembl"/>
        </authorList>
    </citation>
    <scope>IDENTIFICATION</scope>
</reference>
<dbReference type="PANTHER" id="PTHR28532">
    <property type="entry name" value="GEO13458P1"/>
    <property type="match status" value="1"/>
</dbReference>
<dbReference type="InterPro" id="IPR052436">
    <property type="entry name" value="LTO1_adapter"/>
</dbReference>
<gene>
    <name evidence="3" type="primary">LTO1</name>
</gene>